<evidence type="ECO:0000313" key="3">
    <source>
        <dbReference type="Proteomes" id="UP000230002"/>
    </source>
</evidence>
<keyword evidence="1" id="KW-0812">Transmembrane</keyword>
<accession>A0A2G8SAZ1</accession>
<keyword evidence="1" id="KW-0472">Membrane</keyword>
<dbReference type="AlphaFoldDB" id="A0A2G8SAZ1"/>
<feature type="transmembrane region" description="Helical" evidence="1">
    <location>
        <begin position="32"/>
        <end position="55"/>
    </location>
</feature>
<reference evidence="2 3" key="1">
    <citation type="journal article" date="2015" name="Sci. Rep.">
        <title>Chromosome-level genome map provides insights into diverse defense mechanisms in the medicinal fungus Ganoderma sinense.</title>
        <authorList>
            <person name="Zhu Y."/>
            <person name="Xu J."/>
            <person name="Sun C."/>
            <person name="Zhou S."/>
            <person name="Xu H."/>
            <person name="Nelson D.R."/>
            <person name="Qian J."/>
            <person name="Song J."/>
            <person name="Luo H."/>
            <person name="Xiang L."/>
            <person name="Li Y."/>
            <person name="Xu Z."/>
            <person name="Ji A."/>
            <person name="Wang L."/>
            <person name="Lu S."/>
            <person name="Hayward A."/>
            <person name="Sun W."/>
            <person name="Li X."/>
            <person name="Schwartz D.C."/>
            <person name="Wang Y."/>
            <person name="Chen S."/>
        </authorList>
    </citation>
    <scope>NUCLEOTIDE SEQUENCE [LARGE SCALE GENOMIC DNA]</scope>
    <source>
        <strain evidence="2 3">ZZ0214-1</strain>
    </source>
</reference>
<comment type="caution">
    <text evidence="2">The sequence shown here is derived from an EMBL/GenBank/DDBJ whole genome shotgun (WGS) entry which is preliminary data.</text>
</comment>
<name>A0A2G8SAZ1_9APHY</name>
<sequence>MRWEGRGVRRTGRSSPRRRRICRLLGRGQDSIGYGALGLGLRCSAIVACVVACLCRRLGRRAPRVRVPAVVLGLSRGTILSIGVVRRRSGLRGSGAVRGGGVVTGALCGCRVRPIPSVL</sequence>
<proteinExistence type="predicted"/>
<dbReference type="Proteomes" id="UP000230002">
    <property type="component" value="Unassembled WGS sequence"/>
</dbReference>
<gene>
    <name evidence="2" type="ORF">GSI_07090</name>
</gene>
<evidence type="ECO:0000256" key="1">
    <source>
        <dbReference type="SAM" id="Phobius"/>
    </source>
</evidence>
<keyword evidence="3" id="KW-1185">Reference proteome</keyword>
<organism evidence="2 3">
    <name type="scientific">Ganoderma sinense ZZ0214-1</name>
    <dbReference type="NCBI Taxonomy" id="1077348"/>
    <lineage>
        <taxon>Eukaryota</taxon>
        <taxon>Fungi</taxon>
        <taxon>Dikarya</taxon>
        <taxon>Basidiomycota</taxon>
        <taxon>Agaricomycotina</taxon>
        <taxon>Agaricomycetes</taxon>
        <taxon>Polyporales</taxon>
        <taxon>Polyporaceae</taxon>
        <taxon>Ganoderma</taxon>
    </lineage>
</organism>
<keyword evidence="1" id="KW-1133">Transmembrane helix</keyword>
<evidence type="ECO:0000313" key="2">
    <source>
        <dbReference type="EMBL" id="PIL30921.1"/>
    </source>
</evidence>
<dbReference type="EMBL" id="AYKW01000013">
    <property type="protein sequence ID" value="PIL30921.1"/>
    <property type="molecule type" value="Genomic_DNA"/>
</dbReference>
<protein>
    <submittedName>
        <fullName evidence="2">Uncharacterized protein</fullName>
    </submittedName>
</protein>